<dbReference type="Gene3D" id="3.40.390.10">
    <property type="entry name" value="Collagenase (Catalytic Domain)"/>
    <property type="match status" value="1"/>
</dbReference>
<name>A0A6B2LZW2_9BACT</name>
<dbReference type="GO" id="GO:0008237">
    <property type="term" value="F:metallopeptidase activity"/>
    <property type="evidence" value="ECO:0007669"/>
    <property type="project" value="UniProtKB-KW"/>
</dbReference>
<proteinExistence type="predicted"/>
<dbReference type="AlphaFoldDB" id="A0A6B2LZW2"/>
<gene>
    <name evidence="2" type="ORF">G0Q06_07095</name>
</gene>
<keyword evidence="2" id="KW-0482">Metalloprotease</keyword>
<sequence length="858" mass="96252">MGLIAFLPVGLMALQPPDAEQWEQLQASGNLERRQASAMRYGNDRPEQDLVRRAIELRAEAVVAHGGGYAELSRQLPSTWDGVPPIGEANVLVFLMDFADHRAETKFPGLTRTRIDANIFGNGTVEAQPYTPRESMRNFYQRASNNLLQIKGQTYGWYNFPLTQESYKSMDSDDDIETNWSMAREVLLAYDALIDYSEYDNDGDGYVDALNFIWSGEIGEWSSFWWGYRWSFYNDAARDFILDGVRFSDFSWQWVETREEVPNDYDPRVIIHEFGHLLGLPDLYDYEPEVGPEGGAGGGCVMDSSRSGNFNAYFRWLLGWIEPEVHTVGDEAIVSVTPSGALNSENPALVVYFETPDGGVVDPFAPFSEMLLVENRQAVGNDGGIATVPTDGLFLWHIHGALNENNNGFLFNNSRTEHKMMRLIQRDGLEEVEQLGANIDEGDLFGPGDTFSPWSEPASATYAYAPSRLVLDSITRSPNGNMGMRLGAYTGPLVRVSPSHLQLRTGPGLDHPPTAFTFYSESYEGSLSLGAAQLLANASSPGSIDIPLDGETAQYIAWDTADKPLHMTRERIVFTPSSGSAPPVSIPVQLQVRIPLEDALSFWDGYWDTGRHRPWYGQEAVTWTPPFAAASGKVDDDRQAYLSGWVRGPGTVSFYIKTSTEPELDEVRFQVDGVTRLRLSGEQDWRRYSYYTGESGWVQVRWVYSKSEEGSAGQDQVWVDDFQFNPDYMTWFESVAGDNGFAPDHTAKPFNDDRTLLEHFAFAPDPGNTTQLFADVMWPQFEVIADEAYPVVRMSFASPHYGARYTPQASADGNRWFTLIHGEEGVEFNNVEWSTSDIGTVDIPAHAYQFYRLLLIER</sequence>
<dbReference type="Proteomes" id="UP000478417">
    <property type="component" value="Unassembled WGS sequence"/>
</dbReference>
<dbReference type="PANTHER" id="PTHR41775:SF1">
    <property type="entry name" value="PEPTIDASE M6-LIKE DOMAIN-CONTAINING PROTEIN"/>
    <property type="match status" value="1"/>
</dbReference>
<evidence type="ECO:0000313" key="3">
    <source>
        <dbReference type="Proteomes" id="UP000478417"/>
    </source>
</evidence>
<dbReference type="GO" id="GO:0006508">
    <property type="term" value="P:proteolysis"/>
    <property type="evidence" value="ECO:0007669"/>
    <property type="project" value="UniProtKB-KW"/>
</dbReference>
<feature type="domain" description="Peptidase M6-like" evidence="1">
    <location>
        <begin position="119"/>
        <end position="286"/>
    </location>
</feature>
<dbReference type="Pfam" id="PF05547">
    <property type="entry name" value="Peptidase_M6"/>
    <property type="match status" value="1"/>
</dbReference>
<organism evidence="2 3">
    <name type="scientific">Oceanipulchritudo coccoides</name>
    <dbReference type="NCBI Taxonomy" id="2706888"/>
    <lineage>
        <taxon>Bacteria</taxon>
        <taxon>Pseudomonadati</taxon>
        <taxon>Verrucomicrobiota</taxon>
        <taxon>Opitutia</taxon>
        <taxon>Puniceicoccales</taxon>
        <taxon>Oceanipulchritudinaceae</taxon>
        <taxon>Oceanipulchritudo</taxon>
    </lineage>
</organism>
<dbReference type="SUPFAM" id="SSF55486">
    <property type="entry name" value="Metalloproteases ('zincins'), catalytic domain"/>
    <property type="match status" value="1"/>
</dbReference>
<dbReference type="NCBIfam" id="TIGR03296">
    <property type="entry name" value="M6dom_TIGR03296"/>
    <property type="match status" value="1"/>
</dbReference>
<dbReference type="InterPro" id="IPR024079">
    <property type="entry name" value="MetalloPept_cat_dom_sf"/>
</dbReference>
<evidence type="ECO:0000313" key="2">
    <source>
        <dbReference type="EMBL" id="NDV62208.1"/>
    </source>
</evidence>
<accession>A0A6B2LZW2</accession>
<protein>
    <submittedName>
        <fullName evidence="2">M6 family metalloprotease domain-containing protein</fullName>
    </submittedName>
</protein>
<dbReference type="PANTHER" id="PTHR41775">
    <property type="entry name" value="SECRETED PROTEIN-RELATED"/>
    <property type="match status" value="1"/>
</dbReference>
<dbReference type="RefSeq" id="WP_163963904.1">
    <property type="nucleotide sequence ID" value="NZ_JAAGNX010000002.1"/>
</dbReference>
<evidence type="ECO:0000259" key="1">
    <source>
        <dbReference type="Pfam" id="PF05547"/>
    </source>
</evidence>
<comment type="caution">
    <text evidence="2">The sequence shown here is derived from an EMBL/GenBank/DDBJ whole genome shotgun (WGS) entry which is preliminary data.</text>
</comment>
<keyword evidence="2" id="KW-0645">Protease</keyword>
<keyword evidence="3" id="KW-1185">Reference proteome</keyword>
<dbReference type="EMBL" id="JAAGNX010000002">
    <property type="protein sequence ID" value="NDV62208.1"/>
    <property type="molecule type" value="Genomic_DNA"/>
</dbReference>
<reference evidence="2 3" key="1">
    <citation type="submission" date="2020-02" db="EMBL/GenBank/DDBJ databases">
        <title>Albibacoteraceae fam. nov., the first described family within the subdivision 4 Verrucomicrobia.</title>
        <authorList>
            <person name="Xi F."/>
        </authorList>
    </citation>
    <scope>NUCLEOTIDE SEQUENCE [LARGE SCALE GENOMIC DNA]</scope>
    <source>
        <strain evidence="2 3">CK1056</strain>
    </source>
</reference>
<keyword evidence="2" id="KW-0378">Hydrolase</keyword>
<dbReference type="InterPro" id="IPR008757">
    <property type="entry name" value="Peptidase_M6-like_domain"/>
</dbReference>